<dbReference type="InterPro" id="IPR007459">
    <property type="entry name" value="DNA_pol3_chi"/>
</dbReference>
<dbReference type="Gene3D" id="3.40.50.10110">
    <property type="entry name" value="DNA polymerase III subunit chi"/>
    <property type="match status" value="1"/>
</dbReference>
<dbReference type="PANTHER" id="PTHR38767">
    <property type="entry name" value="DNA POLYMERASE III SUBUNIT CHI"/>
    <property type="match status" value="1"/>
</dbReference>
<dbReference type="Proteomes" id="UP000231632">
    <property type="component" value="Unassembled WGS sequence"/>
</dbReference>
<name>A0A1L8CPC7_9PROT</name>
<dbReference type="SUPFAM" id="SSF102400">
    <property type="entry name" value="DNA polymerase III chi subunit"/>
    <property type="match status" value="1"/>
</dbReference>
<evidence type="ECO:0000313" key="2">
    <source>
        <dbReference type="Proteomes" id="UP000231632"/>
    </source>
</evidence>
<evidence type="ECO:0000313" key="1">
    <source>
        <dbReference type="EMBL" id="GAV20775.1"/>
    </source>
</evidence>
<reference evidence="1 2" key="1">
    <citation type="journal article" date="2017" name="Arch. Microbiol.">
        <title>Mariprofundus micogutta sp. nov., a novel iron-oxidizing zetaproteobacterium isolated from a deep-sea hydrothermal field at the Bayonnaise knoll of the Izu-Ogasawara arc, and a description of Mariprofundales ord. nov. and Zetaproteobacteria classis nov.</title>
        <authorList>
            <person name="Makita H."/>
            <person name="Tanaka E."/>
            <person name="Mitsunobu S."/>
            <person name="Miyazaki M."/>
            <person name="Nunoura T."/>
            <person name="Uematsu K."/>
            <person name="Takaki Y."/>
            <person name="Nishi S."/>
            <person name="Shimamura S."/>
            <person name="Takai K."/>
        </authorList>
    </citation>
    <scope>NUCLEOTIDE SEQUENCE [LARGE SCALE GENOMIC DNA]</scope>
    <source>
        <strain evidence="1 2">ET2</strain>
    </source>
</reference>
<dbReference type="OrthoDB" id="5297568at2"/>
<dbReference type="AlphaFoldDB" id="A0A1L8CPC7"/>
<dbReference type="PANTHER" id="PTHR38767:SF1">
    <property type="entry name" value="DNA POLYMERASE III SUBUNIT CHI"/>
    <property type="match status" value="1"/>
</dbReference>
<dbReference type="GO" id="GO:0003677">
    <property type="term" value="F:DNA binding"/>
    <property type="evidence" value="ECO:0007669"/>
    <property type="project" value="InterPro"/>
</dbReference>
<organism evidence="1 2">
    <name type="scientific">Mariprofundus micogutta</name>
    <dbReference type="NCBI Taxonomy" id="1921010"/>
    <lineage>
        <taxon>Bacteria</taxon>
        <taxon>Pseudomonadati</taxon>
        <taxon>Pseudomonadota</taxon>
        <taxon>Candidatius Mariprofundia</taxon>
        <taxon>Mariprofundales</taxon>
        <taxon>Mariprofundaceae</taxon>
        <taxon>Mariprofundus</taxon>
    </lineage>
</organism>
<dbReference type="EMBL" id="BDFD01000015">
    <property type="protein sequence ID" value="GAV20775.1"/>
    <property type="molecule type" value="Genomic_DNA"/>
</dbReference>
<dbReference type="GO" id="GO:0032298">
    <property type="term" value="P:positive regulation of DNA-templated DNA replication initiation"/>
    <property type="evidence" value="ECO:0007669"/>
    <property type="project" value="TreeGrafter"/>
</dbReference>
<dbReference type="RefSeq" id="WP_072660079.1">
    <property type="nucleotide sequence ID" value="NZ_BDFD01000015.1"/>
</dbReference>
<dbReference type="GO" id="GO:0003887">
    <property type="term" value="F:DNA-directed DNA polymerase activity"/>
    <property type="evidence" value="ECO:0007669"/>
    <property type="project" value="InterPro"/>
</dbReference>
<proteinExistence type="predicted"/>
<sequence length="146" mass="16375">MSDEMKVHFELLEQPDRVEGIAKLLLRRGRLTPSVLVLCPNDGFAAQLNERLWTIHPESFLAHGLADTDVEKNAVQPILLATSIVRDNQPAVIINGGLEVPPDISGFAHLVDFVDAWDEGLKQASRERFRTYRQMGLDPKYLGKKS</sequence>
<accession>A0A1L8CPC7</accession>
<dbReference type="InterPro" id="IPR036768">
    <property type="entry name" value="PolIII_chi_sf"/>
</dbReference>
<dbReference type="STRING" id="1921010.MMIC_P1749"/>
<keyword evidence="2" id="KW-1185">Reference proteome</keyword>
<protein>
    <submittedName>
        <fullName evidence="1">DNA polymerase III subunit chi</fullName>
    </submittedName>
</protein>
<comment type="caution">
    <text evidence="1">The sequence shown here is derived from an EMBL/GenBank/DDBJ whole genome shotgun (WGS) entry which is preliminary data.</text>
</comment>
<gene>
    <name evidence="1" type="ORF">MMIC_P1749</name>
</gene>
<dbReference type="GO" id="GO:0006260">
    <property type="term" value="P:DNA replication"/>
    <property type="evidence" value="ECO:0007669"/>
    <property type="project" value="InterPro"/>
</dbReference>
<dbReference type="Pfam" id="PF04364">
    <property type="entry name" value="DNA_pol3_chi"/>
    <property type="match status" value="1"/>
</dbReference>